<evidence type="ECO:0000313" key="20">
    <source>
        <dbReference type="Proteomes" id="UP000008983"/>
    </source>
</evidence>
<evidence type="ECO:0000256" key="11">
    <source>
        <dbReference type="ARBA" id="ARBA00023204"/>
    </source>
</evidence>
<dbReference type="SMART" id="SM00279">
    <property type="entry name" value="HhH2"/>
    <property type="match status" value="1"/>
</dbReference>
<comment type="similarity">
    <text evidence="14 16">Belongs to the XPG/RAD2 endonuclease family. FEN1 subfamily.</text>
</comment>
<evidence type="ECO:0000256" key="14">
    <source>
        <dbReference type="ARBA" id="ARBA00034726"/>
    </source>
</evidence>
<proteinExistence type="inferred from homology"/>
<evidence type="ECO:0000256" key="6">
    <source>
        <dbReference type="ARBA" id="ARBA00022763"/>
    </source>
</evidence>
<dbReference type="EC" id="3.1.-.-" evidence="16"/>
<comment type="subunit">
    <text evidence="15">Interacts with PCNA1 and PCNA2. Three molecules of FEN1 bind to one PCNA trimer with each molecule binding to one PCNA monomer. PCNA stimulates the nuclease activity without altering cleavage specificity.</text>
</comment>
<keyword evidence="3 16" id="KW-0540">Nuclease</keyword>
<dbReference type="InterPro" id="IPR008918">
    <property type="entry name" value="HhH2"/>
</dbReference>
<evidence type="ECO:0000259" key="18">
    <source>
        <dbReference type="SMART" id="SM00485"/>
    </source>
</evidence>
<dbReference type="Gene3D" id="1.10.150.20">
    <property type="entry name" value="5' to 3' exonuclease, C-terminal subdomain"/>
    <property type="match status" value="1"/>
</dbReference>
<organism evidence="19 20">
    <name type="scientific">Ichthyophthirius multifiliis</name>
    <name type="common">White spot disease agent</name>
    <name type="synonym">Ich</name>
    <dbReference type="NCBI Taxonomy" id="5932"/>
    <lineage>
        <taxon>Eukaryota</taxon>
        <taxon>Sar</taxon>
        <taxon>Alveolata</taxon>
        <taxon>Ciliophora</taxon>
        <taxon>Intramacronucleata</taxon>
        <taxon>Oligohymenophorea</taxon>
        <taxon>Hymenostomatida</taxon>
        <taxon>Ophryoglenina</taxon>
        <taxon>Ichthyophthirius</taxon>
    </lineage>
</organism>
<keyword evidence="2 16" id="KW-0235">DNA replication</keyword>
<dbReference type="GO" id="GO:0008409">
    <property type="term" value="F:5'-3' exonuclease activity"/>
    <property type="evidence" value="ECO:0007669"/>
    <property type="project" value="UniProtKB-UniRule"/>
</dbReference>
<evidence type="ECO:0000256" key="13">
    <source>
        <dbReference type="ARBA" id="ARBA00029382"/>
    </source>
</evidence>
<gene>
    <name evidence="19" type="ORF">IMG5_068750</name>
</gene>
<name>G0QPK1_ICHMU</name>
<dbReference type="GO" id="GO:0043137">
    <property type="term" value="P:DNA replication, removal of RNA primer"/>
    <property type="evidence" value="ECO:0007669"/>
    <property type="project" value="UniProtKB-UniRule"/>
</dbReference>
<dbReference type="InterPro" id="IPR019974">
    <property type="entry name" value="XPG_CS"/>
</dbReference>
<dbReference type="HAMAP" id="MF_00614">
    <property type="entry name" value="Fen"/>
    <property type="match status" value="1"/>
</dbReference>
<dbReference type="InterPro" id="IPR036279">
    <property type="entry name" value="5-3_exonuclease_C_sf"/>
</dbReference>
<evidence type="ECO:0000259" key="17">
    <source>
        <dbReference type="SMART" id="SM00484"/>
    </source>
</evidence>
<dbReference type="InterPro" id="IPR006086">
    <property type="entry name" value="XPG-I_dom"/>
</dbReference>
<dbReference type="InterPro" id="IPR023426">
    <property type="entry name" value="Flap_endonuc"/>
</dbReference>
<comment type="function">
    <text evidence="13 16">Structure-specific nuclease with 5'-flap endonuclease and 5'-3' exonuclease activities involved in DNA replication and repair. During DNA replication, cleaves the 5'-overhanging flap structure that is generated by displacement synthesis when DNA polymerase encounters the 5'-end of a downstream Okazaki fragment. It enters the flap from the 5'-end and then tracks to cleave the flap base, leaving a nick for ligation. Also involved in the long patch base excision repair (LP-BER) pathway, by cleaving within the apurinic/apyrimidinic (AP) site-terminated flap. Acts as a genome stabilization factor that prevents flaps from equilibrating into structures that lead to duplications and deletions. Also possesses 5'-3' exonuclease activity on nicked or gapped double-stranded DNA, and exhibits RNase H activity. Also involved in replication and repair of rDNA and in repairing mitochondrial DNA.</text>
</comment>
<feature type="domain" description="XPG-I" evidence="17">
    <location>
        <begin position="150"/>
        <end position="219"/>
    </location>
</feature>
<keyword evidence="11 16" id="KW-0234">DNA repair</keyword>
<dbReference type="FunFam" id="3.40.50.1010:FF:000016">
    <property type="entry name" value="Flap endonuclease 1"/>
    <property type="match status" value="1"/>
</dbReference>
<evidence type="ECO:0000256" key="2">
    <source>
        <dbReference type="ARBA" id="ARBA00022705"/>
    </source>
</evidence>
<keyword evidence="20" id="KW-1185">Reference proteome</keyword>
<reference evidence="19 20" key="1">
    <citation type="submission" date="2011-07" db="EMBL/GenBank/DDBJ databases">
        <authorList>
            <person name="Coyne R."/>
            <person name="Brami D."/>
            <person name="Johnson J."/>
            <person name="Hostetler J."/>
            <person name="Hannick L."/>
            <person name="Clark T."/>
            <person name="Cassidy-Hanley D."/>
            <person name="Inman J."/>
        </authorList>
    </citation>
    <scope>NUCLEOTIDE SEQUENCE [LARGE SCALE GENOMIC DNA]</scope>
    <source>
        <strain evidence="19 20">G5</strain>
    </source>
</reference>
<evidence type="ECO:0000313" key="19">
    <source>
        <dbReference type="EMBL" id="EGR32852.1"/>
    </source>
</evidence>
<dbReference type="PROSITE" id="PS00842">
    <property type="entry name" value="XPG_2"/>
    <property type="match status" value="1"/>
</dbReference>
<dbReference type="InterPro" id="IPR006084">
    <property type="entry name" value="XPG/Rad2"/>
</dbReference>
<evidence type="ECO:0000256" key="10">
    <source>
        <dbReference type="ARBA" id="ARBA00023128"/>
    </source>
</evidence>
<keyword evidence="5 16" id="KW-0255">Endonuclease</keyword>
<evidence type="ECO:0000256" key="12">
    <source>
        <dbReference type="ARBA" id="ARBA00023242"/>
    </source>
</evidence>
<dbReference type="SMART" id="SM00485">
    <property type="entry name" value="XPGN"/>
    <property type="match status" value="1"/>
</dbReference>
<keyword evidence="9 16" id="KW-0460">Magnesium</keyword>
<protein>
    <recommendedName>
        <fullName evidence="16">Flap endonuclease 1</fullName>
        <shortName evidence="16">FEN-1</shortName>
        <ecNumber evidence="16">3.1.-.-</ecNumber>
    </recommendedName>
    <alternativeName>
        <fullName evidence="16">Flap structure-specific endonuclease 1</fullName>
    </alternativeName>
</protein>
<dbReference type="SUPFAM" id="SSF47807">
    <property type="entry name" value="5' to 3' exonuclease, C-terminal subdomain"/>
    <property type="match status" value="1"/>
</dbReference>
<sequence>MGIHKLMDLLREKAPKCIKTADLKFYGGRQVACDASMAMYQFLATTSSSSDFQIYNLTDKDGNKTAHLVGLFNRTVMLIDSGIKPAWIFDGKPPEFKSGELTKRQKAKANALEKQKAALDIGDMEEALKMEQRNLFITKDMKNDAIKMLQLLGVPVIQAPCEAEAQCAALTKAKKVFATVTEDMDALTFGTPTLLRGLNSKKEPIIEIDYNLMLQELELTQEQFVDLCILCGCDYLVRIDGIGPITAYKLIKEHLTLENVIAYMEKANDENSKKQKFKIPSEYNYVGARDLFFNPVIEDPEKMELKWTKPDIEGLKQFLVQEKGFNEDRVMNQVRQENQKLIKKKKFL</sequence>
<dbReference type="PRINTS" id="PR00853">
    <property type="entry name" value="XPGRADSUPER"/>
</dbReference>
<dbReference type="PANTHER" id="PTHR11081">
    <property type="entry name" value="FLAP ENDONUCLEASE FAMILY MEMBER"/>
    <property type="match status" value="1"/>
</dbReference>
<dbReference type="GO" id="GO:0005654">
    <property type="term" value="C:nucleoplasm"/>
    <property type="evidence" value="ECO:0007669"/>
    <property type="project" value="UniProtKB-SubCell"/>
</dbReference>
<dbReference type="InterPro" id="IPR006085">
    <property type="entry name" value="XPG_DNA_repair_N"/>
</dbReference>
<dbReference type="InterPro" id="IPR029060">
    <property type="entry name" value="PIN-like_dom_sf"/>
</dbReference>
<dbReference type="GO" id="GO:0003677">
    <property type="term" value="F:DNA binding"/>
    <property type="evidence" value="ECO:0007669"/>
    <property type="project" value="UniProtKB-UniRule"/>
</dbReference>
<dbReference type="FunFam" id="1.10.150.20:FF:000009">
    <property type="entry name" value="Flap endonuclease 1"/>
    <property type="match status" value="1"/>
</dbReference>
<keyword evidence="10 16" id="KW-0496">Mitochondrion</keyword>
<dbReference type="PANTHER" id="PTHR11081:SF9">
    <property type="entry name" value="FLAP ENDONUCLEASE 1"/>
    <property type="match status" value="1"/>
</dbReference>
<keyword evidence="8 16" id="KW-0269">Exonuclease</keyword>
<feature type="domain" description="XPG N-terminal" evidence="18">
    <location>
        <begin position="1"/>
        <end position="111"/>
    </location>
</feature>
<dbReference type="eggNOG" id="KOG2519">
    <property type="taxonomic scope" value="Eukaryota"/>
</dbReference>
<dbReference type="OMA" id="IQEVHID"/>
<dbReference type="CDD" id="cd09867">
    <property type="entry name" value="PIN_FEN1"/>
    <property type="match status" value="1"/>
</dbReference>
<evidence type="ECO:0000256" key="3">
    <source>
        <dbReference type="ARBA" id="ARBA00022722"/>
    </source>
</evidence>
<dbReference type="AlphaFoldDB" id="G0QPK1"/>
<dbReference type="Pfam" id="PF00752">
    <property type="entry name" value="XPG_N"/>
    <property type="match status" value="1"/>
</dbReference>
<dbReference type="EMBL" id="GL983563">
    <property type="protein sequence ID" value="EGR32852.1"/>
    <property type="molecule type" value="Genomic_DNA"/>
</dbReference>
<dbReference type="SUPFAM" id="SSF88723">
    <property type="entry name" value="PIN domain-like"/>
    <property type="match status" value="1"/>
</dbReference>
<keyword evidence="7 16" id="KW-0378">Hydrolase</keyword>
<dbReference type="GO" id="GO:0017108">
    <property type="term" value="F:5'-flap endonuclease activity"/>
    <property type="evidence" value="ECO:0007669"/>
    <property type="project" value="UniProtKB-UniRule"/>
</dbReference>
<dbReference type="STRING" id="857967.G0QPK1"/>
<dbReference type="SMART" id="SM00484">
    <property type="entry name" value="XPGI"/>
    <property type="match status" value="1"/>
</dbReference>
<comment type="cofactor">
    <cofactor evidence="16">
        <name>Mg(2+)</name>
        <dbReference type="ChEBI" id="CHEBI:18420"/>
    </cofactor>
    <text evidence="16">Binds 2 magnesium ions per subunit. They probably participate in the reaction catalyzed by the enzyme. May bind an additional third magnesium ion after substrate binding.</text>
</comment>
<dbReference type="Pfam" id="PF00867">
    <property type="entry name" value="XPG_I"/>
    <property type="match status" value="1"/>
</dbReference>
<dbReference type="GO" id="GO:0005739">
    <property type="term" value="C:mitochondrion"/>
    <property type="evidence" value="ECO:0007669"/>
    <property type="project" value="UniProtKB-SubCell"/>
</dbReference>
<dbReference type="RefSeq" id="XP_004036838.1">
    <property type="nucleotide sequence ID" value="XM_004036790.1"/>
</dbReference>
<dbReference type="FunCoup" id="G0QPK1">
    <property type="interactions" value="526"/>
</dbReference>
<keyword evidence="4 16" id="KW-0479">Metal-binding</keyword>
<dbReference type="InParanoid" id="G0QPK1"/>
<dbReference type="Proteomes" id="UP000008983">
    <property type="component" value="Unassembled WGS sequence"/>
</dbReference>
<dbReference type="Gene3D" id="3.40.50.1010">
    <property type="entry name" value="5'-nuclease"/>
    <property type="match status" value="1"/>
</dbReference>
<evidence type="ECO:0000256" key="8">
    <source>
        <dbReference type="ARBA" id="ARBA00022839"/>
    </source>
</evidence>
<comment type="subcellular location">
    <subcellularLocation>
        <location evidence="16">Nucleus</location>
        <location evidence="16">Nucleolus</location>
    </subcellularLocation>
    <subcellularLocation>
        <location evidence="16">Nucleus</location>
        <location evidence="16">Nucleoplasm</location>
    </subcellularLocation>
    <subcellularLocation>
        <location evidence="16">Mitochondrion</location>
    </subcellularLocation>
    <text evidence="16">Resides mostly in the nucleoli and relocalizes to the nucleoplasm upon DNA damage.</text>
</comment>
<evidence type="ECO:0000256" key="16">
    <source>
        <dbReference type="HAMAP-Rule" id="MF_03140"/>
    </source>
</evidence>
<dbReference type="CDD" id="cd09907">
    <property type="entry name" value="H3TH_FEN1-Euk"/>
    <property type="match status" value="1"/>
</dbReference>
<keyword evidence="1 16" id="KW-0597">Phosphoprotein</keyword>
<keyword evidence="6 16" id="KW-0227">DNA damage</keyword>
<dbReference type="OrthoDB" id="1937206at2759"/>
<keyword evidence="12 16" id="KW-0539">Nucleus</keyword>
<dbReference type="GO" id="GO:0000287">
    <property type="term" value="F:magnesium ion binding"/>
    <property type="evidence" value="ECO:0007669"/>
    <property type="project" value="UniProtKB-UniRule"/>
</dbReference>
<evidence type="ECO:0000256" key="7">
    <source>
        <dbReference type="ARBA" id="ARBA00022801"/>
    </source>
</evidence>
<evidence type="ECO:0000256" key="5">
    <source>
        <dbReference type="ARBA" id="ARBA00022759"/>
    </source>
</evidence>
<evidence type="ECO:0000256" key="1">
    <source>
        <dbReference type="ARBA" id="ARBA00022553"/>
    </source>
</evidence>
<evidence type="ECO:0000256" key="15">
    <source>
        <dbReference type="ARBA" id="ARBA00063178"/>
    </source>
</evidence>
<evidence type="ECO:0000256" key="4">
    <source>
        <dbReference type="ARBA" id="ARBA00022723"/>
    </source>
</evidence>
<dbReference type="GO" id="GO:0005730">
    <property type="term" value="C:nucleolus"/>
    <property type="evidence" value="ECO:0007669"/>
    <property type="project" value="UniProtKB-SubCell"/>
</dbReference>
<accession>G0QPK1</accession>
<dbReference type="GeneID" id="14909018"/>
<evidence type="ECO:0000256" key="9">
    <source>
        <dbReference type="ARBA" id="ARBA00022842"/>
    </source>
</evidence>
<dbReference type="GO" id="GO:0006284">
    <property type="term" value="P:base-excision repair"/>
    <property type="evidence" value="ECO:0007669"/>
    <property type="project" value="UniProtKB-UniRule"/>
</dbReference>